<evidence type="ECO:0000256" key="1">
    <source>
        <dbReference type="ARBA" id="ARBA00022679"/>
    </source>
</evidence>
<dbReference type="NCBIfam" id="NF010707">
    <property type="entry name" value="PRK14109.1"/>
    <property type="match status" value="1"/>
</dbReference>
<dbReference type="SUPFAM" id="SSF81301">
    <property type="entry name" value="Nucleotidyltransferase"/>
    <property type="match status" value="2"/>
</dbReference>
<dbReference type="Pfam" id="PF03710">
    <property type="entry name" value="GlnE"/>
    <property type="match status" value="2"/>
</dbReference>
<evidence type="ECO:0000256" key="6">
    <source>
        <dbReference type="ARBA" id="ARBA00023268"/>
    </source>
</evidence>
<keyword evidence="2 7" id="KW-0548">Nucleotidyltransferase</keyword>
<feature type="domain" description="PII-uridylyltransferase/Glutamine-synthetase adenylyltransferase" evidence="9">
    <location>
        <begin position="877"/>
        <end position="1003"/>
    </location>
</feature>
<comment type="catalytic activity">
    <reaction evidence="7">
        <text>[glutamine synthetase]-L-tyrosine + ATP = [glutamine synthetase]-O(4)-(5'-adenylyl)-L-tyrosine + diphosphate</text>
        <dbReference type="Rhea" id="RHEA:18589"/>
        <dbReference type="Rhea" id="RHEA-COMP:10660"/>
        <dbReference type="Rhea" id="RHEA-COMP:10661"/>
        <dbReference type="ChEBI" id="CHEBI:30616"/>
        <dbReference type="ChEBI" id="CHEBI:33019"/>
        <dbReference type="ChEBI" id="CHEBI:46858"/>
        <dbReference type="ChEBI" id="CHEBI:83624"/>
        <dbReference type="EC" id="2.7.7.42"/>
    </reaction>
</comment>
<keyword evidence="5 7" id="KW-0460">Magnesium</keyword>
<dbReference type="PANTHER" id="PTHR30621:SF0">
    <property type="entry name" value="BIFUNCTIONAL GLUTAMINE SYNTHETASE ADENYLYLTRANSFERASE_ADENYLYL-REMOVING ENZYME"/>
    <property type="match status" value="1"/>
</dbReference>
<feature type="domain" description="Glutamate-ammonia ligase adenylyltransferase repeated" evidence="8">
    <location>
        <begin position="600"/>
        <end position="840"/>
    </location>
</feature>
<proteinExistence type="inferred from homology"/>
<dbReference type="PANTHER" id="PTHR30621">
    <property type="entry name" value="GLUTAMINE SYNTHETASE ADENYLYLTRANSFERASE"/>
    <property type="match status" value="1"/>
</dbReference>
<dbReference type="Proteomes" id="UP001500603">
    <property type="component" value="Unassembled WGS sequence"/>
</dbReference>
<evidence type="ECO:0000256" key="7">
    <source>
        <dbReference type="HAMAP-Rule" id="MF_00802"/>
    </source>
</evidence>
<keyword evidence="6 7" id="KW-0511">Multifunctional enzyme</keyword>
<keyword evidence="11" id="KW-1185">Reference proteome</keyword>
<dbReference type="EC" id="2.7.7.89" evidence="7"/>
<comment type="function">
    <text evidence="7">Involved in the regulation of glutamine synthetase GlnA, a key enzyme in the process to assimilate ammonia. When cellular nitrogen levels are high, the C-terminal adenylyl transferase (AT) inactivates GlnA by covalent transfer of an adenylyl group from ATP to specific tyrosine residue of GlnA, thus reducing its activity. Conversely, when nitrogen levels are low, the N-terminal adenylyl removase (AR) activates GlnA by removing the adenylyl group by phosphorolysis, increasing its activity. The regulatory region of GlnE binds the signal transduction protein PII (GlnB) which indicates the nitrogen status of the cell.</text>
</comment>
<feature type="region of interest" description="Adenylyl removase" evidence="7">
    <location>
        <begin position="1"/>
        <end position="499"/>
    </location>
</feature>
<dbReference type="InterPro" id="IPR013546">
    <property type="entry name" value="PII_UdlTrfase/GS_AdlTrfase"/>
</dbReference>
<reference evidence="11" key="1">
    <citation type="journal article" date="2019" name="Int. J. Syst. Evol. Microbiol.">
        <title>The Global Catalogue of Microorganisms (GCM) 10K type strain sequencing project: providing services to taxonomists for standard genome sequencing and annotation.</title>
        <authorList>
            <consortium name="The Broad Institute Genomics Platform"/>
            <consortium name="The Broad Institute Genome Sequencing Center for Infectious Disease"/>
            <person name="Wu L."/>
            <person name="Ma J."/>
        </authorList>
    </citation>
    <scope>NUCLEOTIDE SEQUENCE [LARGE SCALE GENOMIC DNA]</scope>
    <source>
        <strain evidence="11">JCM 18298</strain>
    </source>
</reference>
<evidence type="ECO:0000313" key="10">
    <source>
        <dbReference type="EMBL" id="GAA5058198.1"/>
    </source>
</evidence>
<evidence type="ECO:0000313" key="11">
    <source>
        <dbReference type="Proteomes" id="UP001500603"/>
    </source>
</evidence>
<feature type="region of interest" description="Adenylyl transferase" evidence="7">
    <location>
        <begin position="507"/>
        <end position="1007"/>
    </location>
</feature>
<sequence>MVRPPTARSAVPGVGRLGLLEPTAAASLRELGWDNVDGIPVLWSLSRAPDADLALNTLMRLRESFDDDGAGWRELDAAVRAEPALRGRLFALIGSSTAFADHLVADPPGWKLLRRKDLPDGDELRDDLLAVVNAEPEQGPNASPMLFRAGISGPEVVALLRKRYRDHLMLLAALDLAATVENEPVLPYQEVGVHLTELADAALTAALAVAVARVFENEPVPVRLAVIAMGKCGARELNYVSDVDVVFVAEPADASAARLAAEMMSVGSSAFFDVDAALRPEGKAGALVRTLDSHLTYYQRWARTWEFQALLKNRPMTGDMDLGWEYRAAVMPMVWTASEREDFVTDTRAMRRRVEDLVPAEMRERELKLGHGSLRDVEFAVQLLQLVHGRVDEKLHVPGTVEALGALAAGGYIGRDDAANLNASYEFLRLLEHRLQLQRLRRTHTLPAADDEEGLRWLARAAHMRPDGSHNAVGVLNSEIRRNTVRVRRLHAKLFYRPLLESVVRLEPDAVRLSPDAAIRQLAALGYVSPVHAIDHLKALTGGVSRKGRIQALLLPTLLEWLGDTPNPDAGLLAYRRVSEGLTDQTWFLRELRDEGAVAQRLMIVLGSSEYLPDLLINAPETIRMYADGPKGPLLLTPKAEDVARGIMTAARRYEDPKRAVAAARSLRRHELARVASADILGMLDVPSVCRALSAVWVAVLEASLAAVIRASEAQRGEPAPADFAVIGMGRLGGMELGYGSDADVLFVCDPRPGHDETAAVKWAIGIADQVQRLLGAPSTDPPLLVDAGLRPEGRNGALVRTLAAYEAYYAQWAQSWEVQALLRAHQVAGDQELGVRFLHMIDAVRYPAGGVSPEAVFEIRRIKARMDAERLPRGANPATHTKLGRGGLADIEWTVQLTQLRHAHEVPGLHNTSTLQSLAVIEETKLLDSEDVSLLRDAWLTATKARNALVLVRGKPTDQLPGPGQQLSAVARVAGWPTDDGSEFLDHYMRVTRRAKAVVERVFGES</sequence>
<evidence type="ECO:0000256" key="4">
    <source>
        <dbReference type="ARBA" id="ARBA00022840"/>
    </source>
</evidence>
<evidence type="ECO:0000256" key="3">
    <source>
        <dbReference type="ARBA" id="ARBA00022741"/>
    </source>
</evidence>
<protein>
    <recommendedName>
        <fullName evidence="7">Bifunctional glutamine synthetase adenylyltransferase/adenylyl-removing enzyme</fullName>
    </recommendedName>
    <alternativeName>
        <fullName evidence="7">ATP:glutamine synthetase adenylyltransferase</fullName>
    </alternativeName>
    <alternativeName>
        <fullName evidence="7">ATase</fullName>
    </alternativeName>
    <domain>
        <recommendedName>
            <fullName evidence="7">Glutamine synthetase adenylyl-L-tyrosine phosphorylase</fullName>
            <ecNumber evidence="7">2.7.7.89</ecNumber>
        </recommendedName>
        <alternativeName>
            <fullName evidence="7">Adenylyl removase</fullName>
            <shortName evidence="7">AR</shortName>
            <shortName evidence="7">AT-N</shortName>
        </alternativeName>
    </domain>
    <domain>
        <recommendedName>
            <fullName evidence="7">Glutamine synthetase adenylyl transferase</fullName>
            <ecNumber evidence="7">2.7.7.42</ecNumber>
        </recommendedName>
        <alternativeName>
            <fullName evidence="7">Adenylyl transferase</fullName>
            <shortName evidence="7">AT</shortName>
            <shortName evidence="7">AT-C</shortName>
        </alternativeName>
    </domain>
</protein>
<dbReference type="InterPro" id="IPR005190">
    <property type="entry name" value="GlnE_rpt_dom"/>
</dbReference>
<feature type="domain" description="PII-uridylyltransferase/Glutamine-synthetase adenylyltransferase" evidence="9">
    <location>
        <begin position="349"/>
        <end position="495"/>
    </location>
</feature>
<comment type="similarity">
    <text evidence="7">Belongs to the GlnE family.</text>
</comment>
<dbReference type="HAMAP" id="MF_00802">
    <property type="entry name" value="GlnE"/>
    <property type="match status" value="1"/>
</dbReference>
<dbReference type="Pfam" id="PF08335">
    <property type="entry name" value="GlnD_UR_UTase"/>
    <property type="match status" value="2"/>
</dbReference>
<dbReference type="GO" id="GO:0016779">
    <property type="term" value="F:nucleotidyltransferase activity"/>
    <property type="evidence" value="ECO:0007669"/>
    <property type="project" value="UniProtKB-KW"/>
</dbReference>
<evidence type="ECO:0000256" key="2">
    <source>
        <dbReference type="ARBA" id="ARBA00022695"/>
    </source>
</evidence>
<accession>A0ABP9KG21</accession>
<dbReference type="CDD" id="cd05401">
    <property type="entry name" value="NT_GlnE_GlnD_like"/>
    <property type="match status" value="2"/>
</dbReference>
<gene>
    <name evidence="7" type="primary">glnE</name>
    <name evidence="10" type="ORF">GCM10023318_37240</name>
</gene>
<organism evidence="10 11">
    <name type="scientific">Nocardia callitridis</name>
    <dbReference type="NCBI Taxonomy" id="648753"/>
    <lineage>
        <taxon>Bacteria</taxon>
        <taxon>Bacillati</taxon>
        <taxon>Actinomycetota</taxon>
        <taxon>Actinomycetes</taxon>
        <taxon>Mycobacteriales</taxon>
        <taxon>Nocardiaceae</taxon>
        <taxon>Nocardia</taxon>
    </lineage>
</organism>
<dbReference type="SUPFAM" id="SSF81593">
    <property type="entry name" value="Nucleotidyltransferase substrate binding subunit/domain"/>
    <property type="match status" value="2"/>
</dbReference>
<name>A0ABP9KG21_9NOCA</name>
<comment type="cofactor">
    <cofactor evidence="7">
        <name>Mg(2+)</name>
        <dbReference type="ChEBI" id="CHEBI:18420"/>
    </cofactor>
</comment>
<comment type="caution">
    <text evidence="10">The sequence shown here is derived from an EMBL/GenBank/DDBJ whole genome shotgun (WGS) entry which is preliminary data.</text>
</comment>
<dbReference type="InterPro" id="IPR023057">
    <property type="entry name" value="GlnE"/>
</dbReference>
<evidence type="ECO:0000259" key="8">
    <source>
        <dbReference type="Pfam" id="PF03710"/>
    </source>
</evidence>
<keyword evidence="4 7" id="KW-0067">ATP-binding</keyword>
<dbReference type="EC" id="2.7.7.42" evidence="7"/>
<dbReference type="Gene3D" id="3.30.460.10">
    <property type="entry name" value="Beta Polymerase, domain 2"/>
    <property type="match status" value="2"/>
</dbReference>
<dbReference type="Gene3D" id="1.20.120.330">
    <property type="entry name" value="Nucleotidyltransferases domain 2"/>
    <property type="match status" value="2"/>
</dbReference>
<keyword evidence="1 7" id="KW-0808">Transferase</keyword>
<evidence type="ECO:0000256" key="5">
    <source>
        <dbReference type="ARBA" id="ARBA00022842"/>
    </source>
</evidence>
<evidence type="ECO:0000259" key="9">
    <source>
        <dbReference type="Pfam" id="PF08335"/>
    </source>
</evidence>
<comment type="catalytic activity">
    <reaction evidence="7">
        <text>[glutamine synthetase]-O(4)-(5'-adenylyl)-L-tyrosine + phosphate = [glutamine synthetase]-L-tyrosine + ADP</text>
        <dbReference type="Rhea" id="RHEA:43716"/>
        <dbReference type="Rhea" id="RHEA-COMP:10660"/>
        <dbReference type="Rhea" id="RHEA-COMP:10661"/>
        <dbReference type="ChEBI" id="CHEBI:43474"/>
        <dbReference type="ChEBI" id="CHEBI:46858"/>
        <dbReference type="ChEBI" id="CHEBI:83624"/>
        <dbReference type="ChEBI" id="CHEBI:456216"/>
        <dbReference type="EC" id="2.7.7.89"/>
    </reaction>
</comment>
<keyword evidence="3 7" id="KW-0547">Nucleotide-binding</keyword>
<dbReference type="EMBL" id="BAABJM010000003">
    <property type="protein sequence ID" value="GAA5058198.1"/>
    <property type="molecule type" value="Genomic_DNA"/>
</dbReference>
<feature type="domain" description="Glutamate-ammonia ligase adenylyltransferase repeated" evidence="8">
    <location>
        <begin position="157"/>
        <end position="324"/>
    </location>
</feature>
<dbReference type="RefSeq" id="WP_345496804.1">
    <property type="nucleotide sequence ID" value="NZ_BAABJM010000003.1"/>
</dbReference>
<dbReference type="InterPro" id="IPR043519">
    <property type="entry name" value="NT_sf"/>
</dbReference>